<dbReference type="Gene3D" id="1.10.443.10">
    <property type="entry name" value="Intergrase catalytic core"/>
    <property type="match status" value="1"/>
</dbReference>
<dbReference type="InterPro" id="IPR013762">
    <property type="entry name" value="Integrase-like_cat_sf"/>
</dbReference>
<evidence type="ECO:0000259" key="2">
    <source>
        <dbReference type="PROSITE" id="PS51898"/>
    </source>
</evidence>
<dbReference type="Proteomes" id="UP000650628">
    <property type="component" value="Unassembled WGS sequence"/>
</dbReference>
<dbReference type="GO" id="GO:0003677">
    <property type="term" value="F:DNA binding"/>
    <property type="evidence" value="ECO:0007669"/>
    <property type="project" value="InterPro"/>
</dbReference>
<proteinExistence type="predicted"/>
<keyword evidence="4" id="KW-1185">Reference proteome</keyword>
<dbReference type="GO" id="GO:0015074">
    <property type="term" value="P:DNA integration"/>
    <property type="evidence" value="ECO:0007669"/>
    <property type="project" value="InterPro"/>
</dbReference>
<reference evidence="3 4" key="1">
    <citation type="submission" date="2021-01" db="EMBL/GenBank/DDBJ databases">
        <title>Whole genome shotgun sequence of Planotetraspora mira NBRC 15435.</title>
        <authorList>
            <person name="Komaki H."/>
            <person name="Tamura T."/>
        </authorList>
    </citation>
    <scope>NUCLEOTIDE SEQUENCE [LARGE SCALE GENOMIC DNA]</scope>
    <source>
        <strain evidence="3 4">NBRC 15435</strain>
    </source>
</reference>
<evidence type="ECO:0000313" key="4">
    <source>
        <dbReference type="Proteomes" id="UP000650628"/>
    </source>
</evidence>
<dbReference type="RefSeq" id="WP_203952500.1">
    <property type="nucleotide sequence ID" value="NZ_BOOO01000009.1"/>
</dbReference>
<keyword evidence="1" id="KW-0233">DNA recombination</keyword>
<dbReference type="PROSITE" id="PS51898">
    <property type="entry name" value="TYR_RECOMBINASE"/>
    <property type="match status" value="1"/>
</dbReference>
<dbReference type="SUPFAM" id="SSF56349">
    <property type="entry name" value="DNA breaking-rejoining enzymes"/>
    <property type="match status" value="1"/>
</dbReference>
<organism evidence="3 4">
    <name type="scientific">Planotetraspora mira</name>
    <dbReference type="NCBI Taxonomy" id="58121"/>
    <lineage>
        <taxon>Bacteria</taxon>
        <taxon>Bacillati</taxon>
        <taxon>Actinomycetota</taxon>
        <taxon>Actinomycetes</taxon>
        <taxon>Streptosporangiales</taxon>
        <taxon>Streptosporangiaceae</taxon>
        <taxon>Planotetraspora</taxon>
    </lineage>
</organism>
<dbReference type="InterPro" id="IPR011010">
    <property type="entry name" value="DNA_brk_join_enz"/>
</dbReference>
<dbReference type="InterPro" id="IPR002104">
    <property type="entry name" value="Integrase_catalytic"/>
</dbReference>
<dbReference type="GO" id="GO:0006310">
    <property type="term" value="P:DNA recombination"/>
    <property type="evidence" value="ECO:0007669"/>
    <property type="project" value="UniProtKB-KW"/>
</dbReference>
<accession>A0A8J3TL75</accession>
<feature type="domain" description="Tyr recombinase" evidence="2">
    <location>
        <begin position="22"/>
        <end position="79"/>
    </location>
</feature>
<name>A0A8J3TL75_9ACTN</name>
<evidence type="ECO:0000256" key="1">
    <source>
        <dbReference type="ARBA" id="ARBA00023172"/>
    </source>
</evidence>
<gene>
    <name evidence="3" type="ORF">Pmi06nite_18950</name>
</gene>
<evidence type="ECO:0000313" key="3">
    <source>
        <dbReference type="EMBL" id="GII28453.1"/>
    </source>
</evidence>
<sequence>MRRDKVTRNVATLIDAPVADDPDLEPLTRDEARKILEAAKTRRNSARWSVALSLGIRQGEALGLRWSFVDLDTGVIKAW</sequence>
<comment type="caution">
    <text evidence="3">The sequence shown here is derived from an EMBL/GenBank/DDBJ whole genome shotgun (WGS) entry which is preliminary data.</text>
</comment>
<protein>
    <recommendedName>
        <fullName evidence="2">Tyr recombinase domain-containing protein</fullName>
    </recommendedName>
</protein>
<dbReference type="EMBL" id="BOOO01000009">
    <property type="protein sequence ID" value="GII28453.1"/>
    <property type="molecule type" value="Genomic_DNA"/>
</dbReference>
<dbReference type="AlphaFoldDB" id="A0A8J3TL75"/>